<protein>
    <submittedName>
        <fullName evidence="1">Uncharacterized protein</fullName>
    </submittedName>
</protein>
<dbReference type="STRING" id="1297569.MESS2_870020"/>
<evidence type="ECO:0000313" key="1">
    <source>
        <dbReference type="EMBL" id="CCV09167.1"/>
    </source>
</evidence>
<dbReference type="Proteomes" id="UP000012062">
    <property type="component" value="Unassembled WGS sequence"/>
</dbReference>
<comment type="caution">
    <text evidence="1">The sequence shown here is derived from an EMBL/GenBank/DDBJ whole genome shotgun (WGS) entry which is preliminary data.</text>
</comment>
<dbReference type="AlphaFoldDB" id="M5EY99"/>
<accession>M5EY99</accession>
<dbReference type="EMBL" id="CAUM01000158">
    <property type="protein sequence ID" value="CCV09167.1"/>
    <property type="molecule type" value="Genomic_DNA"/>
</dbReference>
<proteinExistence type="predicted"/>
<evidence type="ECO:0000313" key="2">
    <source>
        <dbReference type="Proteomes" id="UP000012062"/>
    </source>
</evidence>
<name>M5EY99_9HYPH</name>
<sequence length="106" mass="12019">MRSQLAAHPRFRGKAAIGERRLNDADRSEPLAETQVRGWRSGVRLYQEITGRIIARAGARHRTVCAWGRAKDGPGCRGMLPWRQTVAAAKPYQAALMERVLRRYFS</sequence>
<keyword evidence="2" id="KW-1185">Reference proteome</keyword>
<organism evidence="1 2">
    <name type="scientific">Mesorhizobium metallidurans STM 2683</name>
    <dbReference type="NCBI Taxonomy" id="1297569"/>
    <lineage>
        <taxon>Bacteria</taxon>
        <taxon>Pseudomonadati</taxon>
        <taxon>Pseudomonadota</taxon>
        <taxon>Alphaproteobacteria</taxon>
        <taxon>Hyphomicrobiales</taxon>
        <taxon>Phyllobacteriaceae</taxon>
        <taxon>Mesorhizobium</taxon>
    </lineage>
</organism>
<gene>
    <name evidence="1" type="ORF">MESS2_870020</name>
</gene>
<reference evidence="1 2" key="1">
    <citation type="submission" date="2013-02" db="EMBL/GenBank/DDBJ databases">
        <authorList>
            <person name="Genoscope - CEA"/>
        </authorList>
    </citation>
    <scope>NUCLEOTIDE SEQUENCE [LARGE SCALE GENOMIC DNA]</scope>
    <source>
        <strain evidence="1 2">STM 2683</strain>
    </source>
</reference>